<organism evidence="2 3">
    <name type="scientific">Biomphalaria glabrata</name>
    <name type="common">Bloodfluke planorb</name>
    <name type="synonym">Freshwater snail</name>
    <dbReference type="NCBI Taxonomy" id="6526"/>
    <lineage>
        <taxon>Eukaryota</taxon>
        <taxon>Metazoa</taxon>
        <taxon>Spiralia</taxon>
        <taxon>Lophotrochozoa</taxon>
        <taxon>Mollusca</taxon>
        <taxon>Gastropoda</taxon>
        <taxon>Heterobranchia</taxon>
        <taxon>Euthyneura</taxon>
        <taxon>Panpulmonata</taxon>
        <taxon>Hygrophila</taxon>
        <taxon>Lymnaeoidea</taxon>
        <taxon>Planorbidae</taxon>
        <taxon>Biomphalaria</taxon>
    </lineage>
</organism>
<keyword evidence="1" id="KW-0812">Transmembrane</keyword>
<dbReference type="KEGG" id="bgt:106071153"/>
<proteinExistence type="predicted"/>
<reference evidence="2" key="1">
    <citation type="submission" date="2020-05" db="UniProtKB">
        <authorList>
            <consortium name="EnsemblMetazoa"/>
        </authorList>
    </citation>
    <scope>IDENTIFICATION</scope>
    <source>
        <strain evidence="2">BB02</strain>
    </source>
</reference>
<dbReference type="Proteomes" id="UP000076420">
    <property type="component" value="Unassembled WGS sequence"/>
</dbReference>
<evidence type="ECO:0000313" key="2">
    <source>
        <dbReference type="EnsemblMetazoa" id="BGLB017836-PA"/>
    </source>
</evidence>
<accession>A0A2C9KDH1</accession>
<dbReference type="VEuPathDB" id="VectorBase:BGLB017836"/>
<dbReference type="VEuPathDB" id="VectorBase:BGLAX_038125"/>
<dbReference type="EnsemblMetazoa" id="BGLB017836-RA">
    <property type="protein sequence ID" value="BGLB017836-PA"/>
    <property type="gene ID" value="BGLB017836"/>
</dbReference>
<evidence type="ECO:0000313" key="3">
    <source>
        <dbReference type="Proteomes" id="UP000076420"/>
    </source>
</evidence>
<keyword evidence="1" id="KW-0472">Membrane</keyword>
<feature type="transmembrane region" description="Helical" evidence="1">
    <location>
        <begin position="58"/>
        <end position="78"/>
    </location>
</feature>
<evidence type="ECO:0000256" key="1">
    <source>
        <dbReference type="SAM" id="Phobius"/>
    </source>
</evidence>
<name>A0A2C9KDH1_BIOGL</name>
<gene>
    <name evidence="2" type="primary">106071153</name>
</gene>
<sequence length="152" mass="17357">MTEESQRYSSPVDYDGLLSNQELDDDVELMDYDSDHGKHSEENPLIRSSYSEPQDKKYGVLFIFGFLGLASLLPWNFFITAKKIVVKNGVQHCDQQPLVSLILNVAYLRHSAEVLNNISAKCLVSQLNQIRLQKSEIVEFLQRMLITSFKTA</sequence>
<dbReference type="AlphaFoldDB" id="A0A2C9KDH1"/>
<keyword evidence="1" id="KW-1133">Transmembrane helix</keyword>
<protein>
    <submittedName>
        <fullName evidence="2">Uncharacterized protein</fullName>
    </submittedName>
</protein>